<protein>
    <submittedName>
        <fullName evidence="1">Uncharacterized protein</fullName>
    </submittedName>
</protein>
<accession>A0A0B6ZTD8</accession>
<organism evidence="1">
    <name type="scientific">Arion vulgaris</name>
    <dbReference type="NCBI Taxonomy" id="1028688"/>
    <lineage>
        <taxon>Eukaryota</taxon>
        <taxon>Metazoa</taxon>
        <taxon>Spiralia</taxon>
        <taxon>Lophotrochozoa</taxon>
        <taxon>Mollusca</taxon>
        <taxon>Gastropoda</taxon>
        <taxon>Heterobranchia</taxon>
        <taxon>Euthyneura</taxon>
        <taxon>Panpulmonata</taxon>
        <taxon>Eupulmonata</taxon>
        <taxon>Stylommatophora</taxon>
        <taxon>Helicina</taxon>
        <taxon>Arionoidea</taxon>
        <taxon>Arionidae</taxon>
        <taxon>Arion</taxon>
    </lineage>
</organism>
<proteinExistence type="predicted"/>
<dbReference type="EMBL" id="HACG01024115">
    <property type="protein sequence ID" value="CEK70980.1"/>
    <property type="molecule type" value="Transcribed_RNA"/>
</dbReference>
<evidence type="ECO:0000313" key="1">
    <source>
        <dbReference type="EMBL" id="CEK70980.1"/>
    </source>
</evidence>
<gene>
    <name evidence="1" type="primary">ORF76455</name>
</gene>
<dbReference type="AlphaFoldDB" id="A0A0B6ZTD8"/>
<feature type="non-terminal residue" evidence="1">
    <location>
        <position position="1"/>
    </location>
</feature>
<sequence>LCNTLGRLRAISAERDQFTWGKAYTTIKKLYCWQKRQVLVFKNPEKMFKTVLVVKDCRHKSKMMTVPLVKKDQQSADF</sequence>
<name>A0A0B6ZTD8_9EUPU</name>
<reference evidence="1" key="1">
    <citation type="submission" date="2014-12" db="EMBL/GenBank/DDBJ databases">
        <title>Insight into the proteome of Arion vulgaris.</title>
        <authorList>
            <person name="Aradska J."/>
            <person name="Bulat T."/>
            <person name="Smidak R."/>
            <person name="Sarate P."/>
            <person name="Gangsoo J."/>
            <person name="Sialana F."/>
            <person name="Bilban M."/>
            <person name="Lubec G."/>
        </authorList>
    </citation>
    <scope>NUCLEOTIDE SEQUENCE</scope>
    <source>
        <tissue evidence="1">Skin</tissue>
    </source>
</reference>